<feature type="transmembrane region" description="Helical" evidence="2">
    <location>
        <begin position="132"/>
        <end position="151"/>
    </location>
</feature>
<keyword evidence="2" id="KW-1133">Transmembrane helix</keyword>
<dbReference type="AGR" id="WB:WBGene00050879"/>
<dbReference type="WormBase" id="D1081.11">
    <property type="protein sequence ID" value="CE41532"/>
    <property type="gene ID" value="WBGene00050879"/>
</dbReference>
<dbReference type="EMBL" id="BX284601">
    <property type="protein sequence ID" value="CAP03129.1"/>
    <property type="molecule type" value="Genomic_DNA"/>
</dbReference>
<dbReference type="CTD" id="6418578"/>
<dbReference type="UCSC" id="D1081.11">
    <property type="organism name" value="c. elegans"/>
</dbReference>
<name>A7YKU9_CAEEL</name>
<dbReference type="FunCoup" id="A7YKU9">
    <property type="interactions" value="171"/>
</dbReference>
<feature type="transmembrane region" description="Helical" evidence="2">
    <location>
        <begin position="21"/>
        <end position="44"/>
    </location>
</feature>
<accession>A7YKU9</accession>
<dbReference type="eggNOG" id="KOG0395">
    <property type="taxonomic scope" value="Eukaryota"/>
</dbReference>
<feature type="transmembrane region" description="Helical" evidence="2">
    <location>
        <begin position="90"/>
        <end position="112"/>
    </location>
</feature>
<feature type="compositionally biased region" description="Polar residues" evidence="1">
    <location>
        <begin position="174"/>
        <end position="190"/>
    </location>
</feature>
<dbReference type="Proteomes" id="UP000001940">
    <property type="component" value="Chromosome I"/>
</dbReference>
<feature type="transmembrane region" description="Helical" evidence="2">
    <location>
        <begin position="64"/>
        <end position="83"/>
    </location>
</feature>
<evidence type="ECO:0000313" key="4">
    <source>
        <dbReference type="Proteomes" id="UP000001940"/>
    </source>
</evidence>
<keyword evidence="2" id="KW-0812">Transmembrane</keyword>
<evidence type="ECO:0000256" key="1">
    <source>
        <dbReference type="SAM" id="MobiDB-lite"/>
    </source>
</evidence>
<dbReference type="HOGENOM" id="CLU_1429206_0_0_1"/>
<sequence>MGLRERIFDANIYQPVWNVKHFVFAAAFQCEIALLYIAAIFHPFCGSDAGNINVIRKAFWDEHLSEFLFQLLYSFCIGFCIAFPSRYLYGLLCILELIMSGGLIVYPTIIWIKFDGTDKRAIYVQFFRTICYYLTSMNSAYIACVLFKVSVLSPPRTRSSYVISKNSSEKRQDSQVTTTGETSSQHQKPA</sequence>
<evidence type="ECO:0000313" key="3">
    <source>
        <dbReference type="EMBL" id="CAP03129.1"/>
    </source>
</evidence>
<evidence type="ECO:0000256" key="2">
    <source>
        <dbReference type="SAM" id="Phobius"/>
    </source>
</evidence>
<dbReference type="GeneID" id="6418578"/>
<dbReference type="PaxDb" id="6239-D1081.11"/>
<dbReference type="InParanoid" id="A7YKU9"/>
<organism evidence="3 4">
    <name type="scientific">Caenorhabditis elegans</name>
    <dbReference type="NCBI Taxonomy" id="6239"/>
    <lineage>
        <taxon>Eukaryota</taxon>
        <taxon>Metazoa</taxon>
        <taxon>Ecdysozoa</taxon>
        <taxon>Nematoda</taxon>
        <taxon>Chromadorea</taxon>
        <taxon>Rhabditida</taxon>
        <taxon>Rhabditina</taxon>
        <taxon>Rhabditomorpha</taxon>
        <taxon>Rhabditoidea</taxon>
        <taxon>Rhabditidae</taxon>
        <taxon>Peloderinae</taxon>
        <taxon>Caenorhabditis</taxon>
    </lineage>
</organism>
<protein>
    <submittedName>
        <fullName evidence="3">Uncharacterized protein</fullName>
    </submittedName>
</protein>
<dbReference type="KEGG" id="cel:CELE_D1081.11"/>
<proteinExistence type="predicted"/>
<keyword evidence="4" id="KW-1185">Reference proteome</keyword>
<evidence type="ECO:0000313" key="5">
    <source>
        <dbReference type="WormBase" id="D1081.11"/>
    </source>
</evidence>
<gene>
    <name evidence="3" type="ORF">CELE_D1081.11</name>
    <name evidence="3 5" type="ORF">D1081.11</name>
</gene>
<keyword evidence="2" id="KW-0472">Membrane</keyword>
<reference evidence="3 4" key="1">
    <citation type="journal article" date="1998" name="Science">
        <title>Genome sequence of the nematode C. elegans: a platform for investigating biology.</title>
        <authorList>
            <consortium name="The C. elegans sequencing consortium"/>
            <person name="Sulson J.E."/>
            <person name="Waterston R."/>
        </authorList>
    </citation>
    <scope>NUCLEOTIDE SEQUENCE [LARGE SCALE GENOMIC DNA]</scope>
    <source>
        <strain evidence="3 4">Bristol N2</strain>
    </source>
</reference>
<dbReference type="Bgee" id="WBGene00050879">
    <property type="expression patterns" value="Expressed in larva and 1 other cell type or tissue"/>
</dbReference>
<feature type="region of interest" description="Disordered" evidence="1">
    <location>
        <begin position="162"/>
        <end position="190"/>
    </location>
</feature>
<dbReference type="AlphaFoldDB" id="A7YKU9"/>
<dbReference type="RefSeq" id="NP_001122437.1">
    <property type="nucleotide sequence ID" value="NM_001128965.1"/>
</dbReference>